<proteinExistence type="predicted"/>
<keyword evidence="2" id="KW-1185">Reference proteome</keyword>
<protein>
    <submittedName>
        <fullName evidence="1">Uncharacterized protein</fullName>
    </submittedName>
</protein>
<dbReference type="Proteomes" id="UP000073601">
    <property type="component" value="Unassembled WGS sequence"/>
</dbReference>
<evidence type="ECO:0000313" key="2">
    <source>
        <dbReference type="Proteomes" id="UP000073601"/>
    </source>
</evidence>
<name>A0A128EYY6_9GAMM</name>
<accession>A0A128EYY6</accession>
<gene>
    <name evidence="1" type="ORF">GMA8713_01090</name>
</gene>
<reference evidence="2" key="1">
    <citation type="submission" date="2016-02" db="EMBL/GenBank/DDBJ databases">
        <authorList>
            <person name="Rodrigo-Torres Lidia"/>
            <person name="Arahal R.David."/>
        </authorList>
    </citation>
    <scope>NUCLEOTIDE SEQUENCE [LARGE SCALE GENOMIC DNA]</scope>
    <source>
        <strain evidence="2">CECT 8713</strain>
    </source>
</reference>
<dbReference type="AlphaFoldDB" id="A0A128EYY6"/>
<dbReference type="EMBL" id="FIZY01000007">
    <property type="protein sequence ID" value="CZF79697.1"/>
    <property type="molecule type" value="Genomic_DNA"/>
</dbReference>
<evidence type="ECO:0000313" key="1">
    <source>
        <dbReference type="EMBL" id="CZF79697.1"/>
    </source>
</evidence>
<organism evidence="1 2">
    <name type="scientific">Grimontia marina</name>
    <dbReference type="NCBI Taxonomy" id="646534"/>
    <lineage>
        <taxon>Bacteria</taxon>
        <taxon>Pseudomonadati</taxon>
        <taxon>Pseudomonadota</taxon>
        <taxon>Gammaproteobacteria</taxon>
        <taxon>Vibrionales</taxon>
        <taxon>Vibrionaceae</taxon>
        <taxon>Grimontia</taxon>
    </lineage>
</organism>
<sequence length="108" mass="12218">MFNCPTLVLNTLLYAYGDFMYRVTLVCRGLRKEDGPEASSDIMKEFESHRKWHANPACAWDGENLKFVSETDFDNDGQATLDEFGDCIAAYVTNYCGSQVVIESVEEI</sequence>